<dbReference type="EMBL" id="OW240919">
    <property type="protein sequence ID" value="CAH2311204.1"/>
    <property type="molecule type" value="Genomic_DNA"/>
</dbReference>
<feature type="compositionally biased region" description="Basic and acidic residues" evidence="2">
    <location>
        <begin position="21"/>
        <end position="31"/>
    </location>
</feature>
<feature type="compositionally biased region" description="Polar residues" evidence="2">
    <location>
        <begin position="54"/>
        <end position="64"/>
    </location>
</feature>
<dbReference type="InterPro" id="IPR005334">
    <property type="entry name" value="Tctex-1-like"/>
</dbReference>
<feature type="region of interest" description="Disordered" evidence="2">
    <location>
        <begin position="1"/>
        <end position="66"/>
    </location>
</feature>
<accession>A0AAD1WKJ1</accession>
<keyword evidence="4" id="KW-1185">Reference proteome</keyword>
<evidence type="ECO:0000313" key="4">
    <source>
        <dbReference type="Proteomes" id="UP001295444"/>
    </source>
</evidence>
<protein>
    <submittedName>
        <fullName evidence="3">Uncharacterized protein</fullName>
    </submittedName>
</protein>
<dbReference type="Pfam" id="PF03645">
    <property type="entry name" value="Tctex-1"/>
    <property type="match status" value="1"/>
</dbReference>
<proteinExistence type="inferred from homology"/>
<evidence type="ECO:0000313" key="3">
    <source>
        <dbReference type="EMBL" id="CAH2311204.1"/>
    </source>
</evidence>
<dbReference type="CDD" id="cd21451">
    <property type="entry name" value="DLC-like_TCTEX1D"/>
    <property type="match status" value="1"/>
</dbReference>
<dbReference type="InterPro" id="IPR038586">
    <property type="entry name" value="Tctex-1-like_sf"/>
</dbReference>
<dbReference type="Proteomes" id="UP001295444">
    <property type="component" value="Chromosome 08"/>
</dbReference>
<evidence type="ECO:0000256" key="1">
    <source>
        <dbReference type="ARBA" id="ARBA00005361"/>
    </source>
</evidence>
<dbReference type="Gene3D" id="3.30.1140.40">
    <property type="entry name" value="Tctex-1"/>
    <property type="match status" value="1"/>
</dbReference>
<dbReference type="GO" id="GO:0007018">
    <property type="term" value="P:microtubule-based movement"/>
    <property type="evidence" value="ECO:0007669"/>
    <property type="project" value="TreeGrafter"/>
</dbReference>
<reference evidence="3" key="1">
    <citation type="submission" date="2022-03" db="EMBL/GenBank/DDBJ databases">
        <authorList>
            <person name="Alioto T."/>
            <person name="Alioto T."/>
            <person name="Gomez Garrido J."/>
        </authorList>
    </citation>
    <scope>NUCLEOTIDE SEQUENCE</scope>
</reference>
<dbReference type="PANTHER" id="PTHR21255">
    <property type="entry name" value="T-COMPLEX-ASSOCIATED-TESTIS-EXPRESSED 1/ DYNEIN LIGHT CHAIN"/>
    <property type="match status" value="1"/>
</dbReference>
<evidence type="ECO:0000256" key="2">
    <source>
        <dbReference type="SAM" id="MobiDB-lite"/>
    </source>
</evidence>
<sequence length="221" mass="25196">MNLSRKLGDMKLSKVTFQATTKDRDPTRAKESPGSLASRGIPIVNSQQDDKTQKSANTKQSQPPISLKGLLTAQRITRELKNRAALRRKTRARTQHRRSVIIINEQAPDTSANPSQKFPHTQAKELIDDFLETKLRDVIYDPDLCAHLTKDLCEDIKRMVRRLTPPRYKLICNMAIGSKSQEDVIVTSQCLWDSHSDNVTSCSYENRTLFCVVLVYTVYFE</sequence>
<dbReference type="AlphaFoldDB" id="A0AAD1WKJ1"/>
<organism evidence="3 4">
    <name type="scientific">Pelobates cultripes</name>
    <name type="common">Western spadefoot toad</name>
    <dbReference type="NCBI Taxonomy" id="61616"/>
    <lineage>
        <taxon>Eukaryota</taxon>
        <taxon>Metazoa</taxon>
        <taxon>Chordata</taxon>
        <taxon>Craniata</taxon>
        <taxon>Vertebrata</taxon>
        <taxon>Euteleostomi</taxon>
        <taxon>Amphibia</taxon>
        <taxon>Batrachia</taxon>
        <taxon>Anura</taxon>
        <taxon>Pelobatoidea</taxon>
        <taxon>Pelobatidae</taxon>
        <taxon>Pelobates</taxon>
    </lineage>
</organism>
<dbReference type="GO" id="GO:0045505">
    <property type="term" value="F:dynein intermediate chain binding"/>
    <property type="evidence" value="ECO:0007669"/>
    <property type="project" value="TreeGrafter"/>
</dbReference>
<feature type="compositionally biased region" description="Basic and acidic residues" evidence="2">
    <location>
        <begin position="1"/>
        <end position="12"/>
    </location>
</feature>
<gene>
    <name evidence="3" type="ORF">PECUL_23A053645</name>
</gene>
<dbReference type="GO" id="GO:0005737">
    <property type="term" value="C:cytoplasm"/>
    <property type="evidence" value="ECO:0007669"/>
    <property type="project" value="TreeGrafter"/>
</dbReference>
<dbReference type="GO" id="GO:0005868">
    <property type="term" value="C:cytoplasmic dynein complex"/>
    <property type="evidence" value="ECO:0007669"/>
    <property type="project" value="TreeGrafter"/>
</dbReference>
<dbReference type="PANTHER" id="PTHR21255:SF61">
    <property type="entry name" value="TCTEX1 DOMAIN CONTAINING 1"/>
    <property type="match status" value="1"/>
</dbReference>
<name>A0AAD1WKJ1_PELCU</name>
<comment type="similarity">
    <text evidence="1">Belongs to the dynein light chain Tctex-type family.</text>
</comment>